<accession>A0A137NTB5</accession>
<sequence>MELDIRFKLVQRYMKGERVANYGFLNRLTNVKLVVNPLTMEPIRLDPVYSKGGNPNQPLLSFMTLKKKQMNSVAPASSTNSPSSQSVFQTKQKRGYRSRKPSNESTESESQSDSPNSTDNDECSEDSQSSEASKPVLANRPKLIKNHSRISPSALSNKPGTLDNPNPIKLSLPPLPHNPQATPKMDDKSSSLVPVSKPKKEKPAKSNTINAVSKNNNKETAGKRSATADSSSQSYQSNEADDLLKDWFGSSSFFGSDNSQSSGTNSTTSQKTGKNGISNSKLTTTPPPIQASSQQDESYFSCPSTTLDFSDVSHLNHLFNHSSPSLTTPTTSYSDSPPSTPSSTDSIFPFSASSHDLISANASSMVSDSTFSQQSRPQTPQSDLTACPSSQLDFDDPSSVNMFMSSLWDTPPSADAVSSPATHTKQKSSGKVDSKLIYDTLKNYSPTKPQPNFFHVNPHRNFFAIWQKTTPIVIGQLSKLGRNRQWQQREFRFDGLNLICLSPDIIPITAGDLVNLEDPDYINENWRSYFQPGQPPTPHLNHPLVATPLPKSSLVQHYQKPKWIIRIDEILDVSLLTRKGVRHPDCFVLNTTNRRYVLKCPNEKDLASWVYILQLMIRSYAKLSGTNLSGNISKTLGKKFGEEEAEGLKFATFRSVKDKSKFFSLKNSSNSGLVPTPVNNYAGAPQDPLNGDCKSIIQDWLRGIDHLIDSEYDCKVEGWLQNFA</sequence>
<organism evidence="3 4">
    <name type="scientific">Conidiobolus coronatus (strain ATCC 28846 / CBS 209.66 / NRRL 28638)</name>
    <name type="common">Delacroixia coronata</name>
    <dbReference type="NCBI Taxonomy" id="796925"/>
    <lineage>
        <taxon>Eukaryota</taxon>
        <taxon>Fungi</taxon>
        <taxon>Fungi incertae sedis</taxon>
        <taxon>Zoopagomycota</taxon>
        <taxon>Entomophthoromycotina</taxon>
        <taxon>Entomophthoromycetes</taxon>
        <taxon>Entomophthorales</taxon>
        <taxon>Ancylistaceae</taxon>
        <taxon>Conidiobolus</taxon>
    </lineage>
</organism>
<dbReference type="SUPFAM" id="SSF50729">
    <property type="entry name" value="PH domain-like"/>
    <property type="match status" value="1"/>
</dbReference>
<dbReference type="SMART" id="SM00233">
    <property type="entry name" value="PH"/>
    <property type="match status" value="1"/>
</dbReference>
<dbReference type="OrthoDB" id="2412252at2759"/>
<gene>
    <name evidence="3" type="ORF">CONCODRAFT_12393</name>
</gene>
<proteinExistence type="predicted"/>
<reference evidence="3 4" key="1">
    <citation type="journal article" date="2015" name="Genome Biol. Evol.">
        <title>Phylogenomic analyses indicate that early fungi evolved digesting cell walls of algal ancestors of land plants.</title>
        <authorList>
            <person name="Chang Y."/>
            <person name="Wang S."/>
            <person name="Sekimoto S."/>
            <person name="Aerts A.L."/>
            <person name="Choi C."/>
            <person name="Clum A."/>
            <person name="LaButti K.M."/>
            <person name="Lindquist E.A."/>
            <person name="Yee Ngan C."/>
            <person name="Ohm R.A."/>
            <person name="Salamov A.A."/>
            <person name="Grigoriev I.V."/>
            <person name="Spatafora J.W."/>
            <person name="Berbee M.L."/>
        </authorList>
    </citation>
    <scope>NUCLEOTIDE SEQUENCE [LARGE SCALE GENOMIC DNA]</scope>
    <source>
        <strain evidence="3 4">NRRL 28638</strain>
    </source>
</reference>
<keyword evidence="4" id="KW-1185">Reference proteome</keyword>
<dbReference type="InterPro" id="IPR011993">
    <property type="entry name" value="PH-like_dom_sf"/>
</dbReference>
<feature type="compositionally biased region" description="Polar residues" evidence="1">
    <location>
        <begin position="275"/>
        <end position="297"/>
    </location>
</feature>
<dbReference type="CDD" id="cd00821">
    <property type="entry name" value="PH"/>
    <property type="match status" value="1"/>
</dbReference>
<evidence type="ECO:0000313" key="4">
    <source>
        <dbReference type="Proteomes" id="UP000070444"/>
    </source>
</evidence>
<dbReference type="PROSITE" id="PS50003">
    <property type="entry name" value="PH_DOMAIN"/>
    <property type="match status" value="1"/>
</dbReference>
<feature type="region of interest" description="Disordered" evidence="1">
    <location>
        <begin position="254"/>
        <end position="297"/>
    </location>
</feature>
<feature type="compositionally biased region" description="Low complexity" evidence="1">
    <location>
        <begin position="254"/>
        <end position="274"/>
    </location>
</feature>
<feature type="domain" description="PH" evidence="2">
    <location>
        <begin position="470"/>
        <end position="618"/>
    </location>
</feature>
<evidence type="ECO:0000256" key="1">
    <source>
        <dbReference type="SAM" id="MobiDB-lite"/>
    </source>
</evidence>
<feature type="region of interest" description="Disordered" evidence="1">
    <location>
        <begin position="323"/>
        <end position="348"/>
    </location>
</feature>
<feature type="region of interest" description="Disordered" evidence="1">
    <location>
        <begin position="365"/>
        <end position="391"/>
    </location>
</feature>
<dbReference type="Proteomes" id="UP000070444">
    <property type="component" value="Unassembled WGS sequence"/>
</dbReference>
<dbReference type="AlphaFoldDB" id="A0A137NTB5"/>
<evidence type="ECO:0000313" key="3">
    <source>
        <dbReference type="EMBL" id="KXN65894.1"/>
    </source>
</evidence>
<feature type="compositionally biased region" description="Polar residues" evidence="1">
    <location>
        <begin position="227"/>
        <end position="238"/>
    </location>
</feature>
<feature type="compositionally biased region" description="Low complexity" evidence="1">
    <location>
        <begin position="71"/>
        <end position="87"/>
    </location>
</feature>
<feature type="region of interest" description="Disordered" evidence="1">
    <location>
        <begin position="71"/>
        <end position="238"/>
    </location>
</feature>
<name>A0A137NTB5_CONC2</name>
<feature type="compositionally biased region" description="Polar residues" evidence="1">
    <location>
        <begin position="149"/>
        <end position="159"/>
    </location>
</feature>
<dbReference type="EMBL" id="KQ964799">
    <property type="protein sequence ID" value="KXN65894.1"/>
    <property type="molecule type" value="Genomic_DNA"/>
</dbReference>
<feature type="compositionally biased region" description="Polar residues" evidence="1">
    <location>
        <begin position="103"/>
        <end position="118"/>
    </location>
</feature>
<dbReference type="Gene3D" id="2.30.29.30">
    <property type="entry name" value="Pleckstrin-homology domain (PH domain)/Phosphotyrosine-binding domain (PTB)"/>
    <property type="match status" value="1"/>
</dbReference>
<protein>
    <recommendedName>
        <fullName evidence="2">PH domain-containing protein</fullName>
    </recommendedName>
</protein>
<feature type="compositionally biased region" description="Basic residues" evidence="1">
    <location>
        <begin position="91"/>
        <end position="100"/>
    </location>
</feature>
<dbReference type="InterPro" id="IPR001849">
    <property type="entry name" value="PH_domain"/>
</dbReference>
<evidence type="ECO:0000259" key="2">
    <source>
        <dbReference type="PROSITE" id="PS50003"/>
    </source>
</evidence>